<feature type="transmembrane region" description="Helical" evidence="11">
    <location>
        <begin position="53"/>
        <end position="70"/>
    </location>
</feature>
<evidence type="ECO:0000256" key="9">
    <source>
        <dbReference type="ARBA" id="ARBA00038459"/>
    </source>
</evidence>
<evidence type="ECO:0000256" key="6">
    <source>
        <dbReference type="ARBA" id="ARBA00022989"/>
    </source>
</evidence>
<gene>
    <name evidence="13" type="ORF">FSPOR_2742</name>
</gene>
<feature type="transmembrane region" description="Helical" evidence="11">
    <location>
        <begin position="147"/>
        <end position="168"/>
    </location>
</feature>
<dbReference type="NCBIfam" id="TIGR01428">
    <property type="entry name" value="HAD_type_II"/>
    <property type="match status" value="1"/>
</dbReference>
<comment type="similarity">
    <text evidence="2">Belongs to the HAD-like hydrolase superfamily. S-2-haloalkanoic acid dehalogenase family.</text>
</comment>
<dbReference type="GO" id="GO:0016791">
    <property type="term" value="F:phosphatase activity"/>
    <property type="evidence" value="ECO:0007669"/>
    <property type="project" value="UniProtKB-ARBA"/>
</dbReference>
<dbReference type="PROSITE" id="PS50850">
    <property type="entry name" value="MFS"/>
    <property type="match status" value="1"/>
</dbReference>
<comment type="caution">
    <text evidence="13">The sequence shown here is derived from an EMBL/GenBank/DDBJ whole genome shotgun (WGS) entry which is preliminary data.</text>
</comment>
<dbReference type="InterPro" id="IPR023214">
    <property type="entry name" value="HAD_sf"/>
</dbReference>
<dbReference type="GO" id="GO:0019120">
    <property type="term" value="F:hydrolase activity, acting on acid halide bonds, in C-halide compounds"/>
    <property type="evidence" value="ECO:0007669"/>
    <property type="project" value="InterPro"/>
</dbReference>
<feature type="compositionally biased region" description="Basic and acidic residues" evidence="10">
    <location>
        <begin position="496"/>
        <end position="509"/>
    </location>
</feature>
<dbReference type="InterPro" id="IPR036412">
    <property type="entry name" value="HAD-like_sf"/>
</dbReference>
<organism evidence="13 14">
    <name type="scientific">Fusarium sporotrichioides</name>
    <dbReference type="NCBI Taxonomy" id="5514"/>
    <lineage>
        <taxon>Eukaryota</taxon>
        <taxon>Fungi</taxon>
        <taxon>Dikarya</taxon>
        <taxon>Ascomycota</taxon>
        <taxon>Pezizomycotina</taxon>
        <taxon>Sordariomycetes</taxon>
        <taxon>Hypocreomycetidae</taxon>
        <taxon>Hypocreales</taxon>
        <taxon>Nectriaceae</taxon>
        <taxon>Fusarium</taxon>
    </lineage>
</organism>
<dbReference type="InterPro" id="IPR006439">
    <property type="entry name" value="HAD-SF_hydro_IA"/>
</dbReference>
<evidence type="ECO:0000256" key="7">
    <source>
        <dbReference type="ARBA" id="ARBA00023136"/>
    </source>
</evidence>
<keyword evidence="7 11" id="KW-0472">Membrane</keyword>
<keyword evidence="8" id="KW-0325">Glycoprotein</keyword>
<feature type="transmembrane region" description="Helical" evidence="11">
    <location>
        <begin position="122"/>
        <end position="141"/>
    </location>
</feature>
<feature type="domain" description="Major facilitator superfamily (MFS) profile" evidence="12">
    <location>
        <begin position="52"/>
        <end position="484"/>
    </location>
</feature>
<feature type="transmembrane region" description="Helical" evidence="11">
    <location>
        <begin position="279"/>
        <end position="305"/>
    </location>
</feature>
<dbReference type="EMBL" id="PXOF01000035">
    <property type="protein sequence ID" value="RGP72235.1"/>
    <property type="molecule type" value="Genomic_DNA"/>
</dbReference>
<keyword evidence="14" id="KW-1185">Reference proteome</keyword>
<dbReference type="Pfam" id="PF00702">
    <property type="entry name" value="Hydrolase"/>
    <property type="match status" value="1"/>
</dbReference>
<evidence type="ECO:0000256" key="2">
    <source>
        <dbReference type="ARBA" id="ARBA00008106"/>
    </source>
</evidence>
<accession>A0A395SJ71</accession>
<comment type="subcellular location">
    <subcellularLocation>
        <location evidence="1">Cell membrane</location>
        <topology evidence="1">Multi-pass membrane protein</topology>
    </subcellularLocation>
</comment>
<evidence type="ECO:0000256" key="10">
    <source>
        <dbReference type="SAM" id="MobiDB-lite"/>
    </source>
</evidence>
<dbReference type="Proteomes" id="UP000266152">
    <property type="component" value="Unassembled WGS sequence"/>
</dbReference>
<dbReference type="Gene3D" id="1.20.1250.20">
    <property type="entry name" value="MFS general substrate transporter like domains"/>
    <property type="match status" value="1"/>
</dbReference>
<dbReference type="Gene3D" id="3.40.50.1000">
    <property type="entry name" value="HAD superfamily/HAD-like"/>
    <property type="match status" value="1"/>
</dbReference>
<dbReference type="PRINTS" id="PR00413">
    <property type="entry name" value="HADHALOGNASE"/>
</dbReference>
<sequence>MAPIHRIFSSANNKPYRTTKLQDENPPYLNEDGYVDFAPDDIRNPQNWSTPRRWAVTFSAVLLVLNATFASSSPSGCFPSLAKHFHVSELAAGLTITLFLLGYCAGPLIFAPLSEVYGRRWIFYITFSLYLIFNFLCAWAPNFGALLVGRFLTGTFVSAPLSNAPGVLADLWSPLERGNAMAGFSAMVWVGPALGPVIAGFLELKKDWRWGFYVLLWLGGATAIVMLTIPETHAPTLLLKKARRIRKAKIPGYENVKAQSEDTDRSLAAVYKIALTRPFIILFDTISFLCAIYMSVVYTLLYMLFSIYPIVFQQRRGWNSGVGELPLIGTVIGAFIGGFIVLIDSRIRRKKVENGGRQMEPEDRLPLAMIGGVGFAVTMFWFAWTAEYNSIHWIVPTIAGTFLATSLMLIFVAYLTYLVDVYLMFAASAIAANTIARSACGAAAPLFTNQMFSALGIGGGGSLIGGVATILAVIPFWFYKYGKQIRIRSKFAPTKDKEGAKEKDEEKGAGNDNSNGNGNGNGNGNVIAFDLYGTILSTESIAGELAKLYGQDKAQSIASLARRYQLEYTWRANSMGTYRSFSDLTRWSFRQATKEIGVELTSEQEELVMNAYNGLDTFPDVDDALKRLAESPSIDPYIFSNGTADMLASSLKTSPSLSQASNVFPQGKLVSIDSIQVFKPDPRTYKFMAKTAGLESQLDKVWLVSSNPFDVAGATAVGLKSVWIDRNGKGWSDGLAGSLDVKPTVIAATVDEAVRTILRQSECGE</sequence>
<keyword evidence="4" id="KW-1003">Cell membrane</keyword>
<dbReference type="AlphaFoldDB" id="A0A395SJ71"/>
<dbReference type="Pfam" id="PF07690">
    <property type="entry name" value="MFS_1"/>
    <property type="match status" value="1"/>
</dbReference>
<feature type="transmembrane region" description="Helical" evidence="11">
    <location>
        <begin position="325"/>
        <end position="344"/>
    </location>
</feature>
<dbReference type="CDD" id="cd17323">
    <property type="entry name" value="MFS_Tpo1_MDR_like"/>
    <property type="match status" value="1"/>
</dbReference>
<feature type="transmembrane region" description="Helical" evidence="11">
    <location>
        <begin position="180"/>
        <end position="202"/>
    </location>
</feature>
<feature type="transmembrane region" description="Helical" evidence="11">
    <location>
        <begin position="422"/>
        <end position="447"/>
    </location>
</feature>
<keyword evidence="6 11" id="KW-1133">Transmembrane helix</keyword>
<dbReference type="SFLD" id="SFLDS00003">
    <property type="entry name" value="Haloacid_Dehalogenase"/>
    <property type="match status" value="1"/>
</dbReference>
<evidence type="ECO:0000256" key="1">
    <source>
        <dbReference type="ARBA" id="ARBA00004651"/>
    </source>
</evidence>
<dbReference type="PANTHER" id="PTHR23502">
    <property type="entry name" value="MAJOR FACILITATOR SUPERFAMILY"/>
    <property type="match status" value="1"/>
</dbReference>
<feature type="transmembrane region" description="Helical" evidence="11">
    <location>
        <begin position="390"/>
        <end position="415"/>
    </location>
</feature>
<dbReference type="PANTHER" id="PTHR23502:SF186">
    <property type="entry name" value="MAJOR FACILITATOR SUPERFAMILY (MFS) PROFILE DOMAIN-CONTAINING PROTEIN"/>
    <property type="match status" value="1"/>
</dbReference>
<feature type="transmembrane region" description="Helical" evidence="11">
    <location>
        <begin position="453"/>
        <end position="479"/>
    </location>
</feature>
<protein>
    <recommendedName>
        <fullName evidence="12">Major facilitator superfamily (MFS) profile domain-containing protein</fullName>
    </recommendedName>
</protein>
<feature type="transmembrane region" description="Helical" evidence="11">
    <location>
        <begin position="90"/>
        <end position="110"/>
    </location>
</feature>
<evidence type="ECO:0000256" key="8">
    <source>
        <dbReference type="ARBA" id="ARBA00023180"/>
    </source>
</evidence>
<dbReference type="NCBIfam" id="TIGR01493">
    <property type="entry name" value="HAD-SF-IA-v2"/>
    <property type="match status" value="1"/>
</dbReference>
<dbReference type="GO" id="GO:0005886">
    <property type="term" value="C:plasma membrane"/>
    <property type="evidence" value="ECO:0007669"/>
    <property type="project" value="UniProtKB-SubCell"/>
</dbReference>
<reference evidence="13 14" key="1">
    <citation type="journal article" date="2018" name="PLoS Pathog.">
        <title>Evolution of structural diversity of trichothecenes, a family of toxins produced by plant pathogenic and entomopathogenic fungi.</title>
        <authorList>
            <person name="Proctor R.H."/>
            <person name="McCormick S.P."/>
            <person name="Kim H.S."/>
            <person name="Cardoza R.E."/>
            <person name="Stanley A.M."/>
            <person name="Lindo L."/>
            <person name="Kelly A."/>
            <person name="Brown D.W."/>
            <person name="Lee T."/>
            <person name="Vaughan M.M."/>
            <person name="Alexander N.J."/>
            <person name="Busman M."/>
            <person name="Gutierrez S."/>
        </authorList>
    </citation>
    <scope>NUCLEOTIDE SEQUENCE [LARGE SCALE GENOMIC DNA]</scope>
    <source>
        <strain evidence="13 14">NRRL 3299</strain>
    </source>
</reference>
<evidence type="ECO:0000256" key="11">
    <source>
        <dbReference type="SAM" id="Phobius"/>
    </source>
</evidence>
<dbReference type="STRING" id="5514.A0A395SJ71"/>
<evidence type="ECO:0000256" key="5">
    <source>
        <dbReference type="ARBA" id="ARBA00022692"/>
    </source>
</evidence>
<feature type="region of interest" description="Disordered" evidence="10">
    <location>
        <begin position="496"/>
        <end position="520"/>
    </location>
</feature>
<evidence type="ECO:0000313" key="14">
    <source>
        <dbReference type="Proteomes" id="UP000266152"/>
    </source>
</evidence>
<dbReference type="GO" id="GO:0022857">
    <property type="term" value="F:transmembrane transporter activity"/>
    <property type="evidence" value="ECO:0007669"/>
    <property type="project" value="InterPro"/>
</dbReference>
<feature type="transmembrane region" description="Helical" evidence="11">
    <location>
        <begin position="214"/>
        <end position="239"/>
    </location>
</feature>
<keyword evidence="5 11" id="KW-0812">Transmembrane</keyword>
<evidence type="ECO:0000259" key="12">
    <source>
        <dbReference type="PROSITE" id="PS50850"/>
    </source>
</evidence>
<dbReference type="InterPro" id="IPR036259">
    <property type="entry name" value="MFS_trans_sf"/>
</dbReference>
<dbReference type="SUPFAM" id="SSF103473">
    <property type="entry name" value="MFS general substrate transporter"/>
    <property type="match status" value="1"/>
</dbReference>
<evidence type="ECO:0000313" key="13">
    <source>
        <dbReference type="EMBL" id="RGP72235.1"/>
    </source>
</evidence>
<dbReference type="InterPro" id="IPR020846">
    <property type="entry name" value="MFS_dom"/>
</dbReference>
<dbReference type="InterPro" id="IPR006328">
    <property type="entry name" value="2-HAD"/>
</dbReference>
<keyword evidence="3" id="KW-0813">Transport</keyword>
<comment type="similarity">
    <text evidence="9">Belongs to the major facilitator superfamily. DHA1 family. Polyamines/proton antiporter (TC 2.A.1.2.16) subfamily.</text>
</comment>
<dbReference type="SFLD" id="SFLDG01129">
    <property type="entry name" value="C1.5:_HAD__Beta-PGM__Phosphata"/>
    <property type="match status" value="1"/>
</dbReference>
<dbReference type="SUPFAM" id="SSF56784">
    <property type="entry name" value="HAD-like"/>
    <property type="match status" value="1"/>
</dbReference>
<dbReference type="InterPro" id="IPR023198">
    <property type="entry name" value="PGP-like_dom2"/>
</dbReference>
<evidence type="ECO:0000256" key="4">
    <source>
        <dbReference type="ARBA" id="ARBA00022475"/>
    </source>
</evidence>
<dbReference type="FunFam" id="1.20.1250.20:FF:000011">
    <property type="entry name" value="MFS multidrug transporter, putative"/>
    <property type="match status" value="1"/>
</dbReference>
<feature type="transmembrane region" description="Helical" evidence="11">
    <location>
        <begin position="365"/>
        <end position="384"/>
    </location>
</feature>
<proteinExistence type="inferred from homology"/>
<dbReference type="Gene3D" id="1.10.150.240">
    <property type="entry name" value="Putative phosphatase, domain 2"/>
    <property type="match status" value="1"/>
</dbReference>
<name>A0A395SJ71_FUSSP</name>
<evidence type="ECO:0000256" key="3">
    <source>
        <dbReference type="ARBA" id="ARBA00022448"/>
    </source>
</evidence>
<dbReference type="InterPro" id="IPR011701">
    <property type="entry name" value="MFS"/>
</dbReference>